<comment type="caution">
    <text evidence="4">The sequence shown here is derived from an EMBL/GenBank/DDBJ whole genome shotgun (WGS) entry which is preliminary data.</text>
</comment>
<evidence type="ECO:0000256" key="1">
    <source>
        <dbReference type="ARBA" id="ARBA00012528"/>
    </source>
</evidence>
<dbReference type="Proteomes" id="UP000534186">
    <property type="component" value="Unassembled WGS sequence"/>
</dbReference>
<evidence type="ECO:0000256" key="2">
    <source>
        <dbReference type="ARBA" id="ARBA00034247"/>
    </source>
</evidence>
<dbReference type="Gene3D" id="3.30.70.270">
    <property type="match status" value="1"/>
</dbReference>
<evidence type="ECO:0000313" key="4">
    <source>
        <dbReference type="EMBL" id="NYF53902.1"/>
    </source>
</evidence>
<dbReference type="GO" id="GO:1902201">
    <property type="term" value="P:negative regulation of bacterial-type flagellum-dependent cell motility"/>
    <property type="evidence" value="ECO:0007669"/>
    <property type="project" value="TreeGrafter"/>
</dbReference>
<dbReference type="PANTHER" id="PTHR45138">
    <property type="entry name" value="REGULATORY COMPONENTS OF SENSORY TRANSDUCTION SYSTEM"/>
    <property type="match status" value="1"/>
</dbReference>
<name>A0A7Y9NR84_9BACT</name>
<dbReference type="PROSITE" id="PS50887">
    <property type="entry name" value="GGDEF"/>
    <property type="match status" value="1"/>
</dbReference>
<evidence type="ECO:0000259" key="3">
    <source>
        <dbReference type="PROSITE" id="PS50887"/>
    </source>
</evidence>
<dbReference type="InterPro" id="IPR050469">
    <property type="entry name" value="Diguanylate_Cyclase"/>
</dbReference>
<protein>
    <recommendedName>
        <fullName evidence="1">diguanylate cyclase</fullName>
        <ecNumber evidence="1">2.7.7.65</ecNumber>
    </recommendedName>
</protein>
<dbReference type="EMBL" id="JACCCV010000002">
    <property type="protein sequence ID" value="NYF53902.1"/>
    <property type="molecule type" value="Genomic_DNA"/>
</dbReference>
<comment type="catalytic activity">
    <reaction evidence="2">
        <text>2 GTP = 3',3'-c-di-GMP + 2 diphosphate</text>
        <dbReference type="Rhea" id="RHEA:24898"/>
        <dbReference type="ChEBI" id="CHEBI:33019"/>
        <dbReference type="ChEBI" id="CHEBI:37565"/>
        <dbReference type="ChEBI" id="CHEBI:58805"/>
        <dbReference type="EC" id="2.7.7.65"/>
    </reaction>
</comment>
<dbReference type="AlphaFoldDB" id="A0A7Y9NR84"/>
<dbReference type="EC" id="2.7.7.65" evidence="1"/>
<feature type="domain" description="GGDEF" evidence="3">
    <location>
        <begin position="1"/>
        <end position="69"/>
    </location>
</feature>
<dbReference type="InterPro" id="IPR000160">
    <property type="entry name" value="GGDEF_dom"/>
</dbReference>
<evidence type="ECO:0000313" key="5">
    <source>
        <dbReference type="Proteomes" id="UP000534186"/>
    </source>
</evidence>
<gene>
    <name evidence="4" type="ORF">HDF12_004301</name>
</gene>
<sequence length="97" mass="10618">MAKANTIRHNVNRLRMKFKAEVLRPVSVSIGLAMYPAPAIDATDLLRMADHALYDAKRGGRDRVVVARESFSDHGDKRLSAVLSQVSEASESSPVVV</sequence>
<dbReference type="GO" id="GO:0052621">
    <property type="term" value="F:diguanylate cyclase activity"/>
    <property type="evidence" value="ECO:0007669"/>
    <property type="project" value="UniProtKB-EC"/>
</dbReference>
<reference evidence="4 5" key="1">
    <citation type="submission" date="2020-07" db="EMBL/GenBank/DDBJ databases">
        <title>Genomic Encyclopedia of Type Strains, Phase IV (KMG-V): Genome sequencing to study the core and pangenomes of soil and plant-associated prokaryotes.</title>
        <authorList>
            <person name="Whitman W."/>
        </authorList>
    </citation>
    <scope>NUCLEOTIDE SEQUENCE [LARGE SCALE GENOMIC DNA]</scope>
    <source>
        <strain evidence="4 5">M8UP30</strain>
    </source>
</reference>
<dbReference type="PANTHER" id="PTHR45138:SF9">
    <property type="entry name" value="DIGUANYLATE CYCLASE DGCM-RELATED"/>
    <property type="match status" value="1"/>
</dbReference>
<dbReference type="InterPro" id="IPR029787">
    <property type="entry name" value="Nucleotide_cyclase"/>
</dbReference>
<dbReference type="Pfam" id="PF00990">
    <property type="entry name" value="GGDEF"/>
    <property type="match status" value="1"/>
</dbReference>
<dbReference type="SUPFAM" id="SSF55073">
    <property type="entry name" value="Nucleotide cyclase"/>
    <property type="match status" value="1"/>
</dbReference>
<organism evidence="4 5">
    <name type="scientific">Tunturiibacter lichenicola</name>
    <dbReference type="NCBI Taxonomy" id="2051959"/>
    <lineage>
        <taxon>Bacteria</taxon>
        <taxon>Pseudomonadati</taxon>
        <taxon>Acidobacteriota</taxon>
        <taxon>Terriglobia</taxon>
        <taxon>Terriglobales</taxon>
        <taxon>Acidobacteriaceae</taxon>
        <taxon>Tunturiibacter</taxon>
    </lineage>
</organism>
<dbReference type="GO" id="GO:0005886">
    <property type="term" value="C:plasma membrane"/>
    <property type="evidence" value="ECO:0007669"/>
    <property type="project" value="TreeGrafter"/>
</dbReference>
<dbReference type="NCBIfam" id="TIGR00254">
    <property type="entry name" value="GGDEF"/>
    <property type="match status" value="1"/>
</dbReference>
<accession>A0A7Y9NR84</accession>
<dbReference type="GO" id="GO:0043709">
    <property type="term" value="P:cell adhesion involved in single-species biofilm formation"/>
    <property type="evidence" value="ECO:0007669"/>
    <property type="project" value="TreeGrafter"/>
</dbReference>
<proteinExistence type="predicted"/>
<dbReference type="InterPro" id="IPR043128">
    <property type="entry name" value="Rev_trsase/Diguanyl_cyclase"/>
</dbReference>